<name>A0AAE3ETQ8_9FLAO</name>
<reference evidence="1" key="1">
    <citation type="submission" date="2023-02" db="EMBL/GenBank/DDBJ databases">
        <title>Genome of Flavobacteriaceae gen. nov. sp. strain F89.</title>
        <authorList>
            <person name="Wang Y."/>
        </authorList>
    </citation>
    <scope>NUCLEOTIDE SEQUENCE</scope>
    <source>
        <strain evidence="1">F89</strain>
    </source>
</reference>
<dbReference type="AlphaFoldDB" id="A0AAE3ETQ8"/>
<keyword evidence="2" id="KW-1185">Reference proteome</keyword>
<dbReference type="InterPro" id="IPR032342">
    <property type="entry name" value="DUF4861"/>
</dbReference>
<evidence type="ECO:0000313" key="2">
    <source>
        <dbReference type="Proteomes" id="UP001200642"/>
    </source>
</evidence>
<dbReference type="Proteomes" id="UP001200642">
    <property type="component" value="Unassembled WGS sequence"/>
</dbReference>
<accession>A0AAE3ETQ8</accession>
<dbReference type="RefSeq" id="WP_317901390.1">
    <property type="nucleotide sequence ID" value="NZ_JAIRBC010000006.1"/>
</dbReference>
<dbReference type="Pfam" id="PF16153">
    <property type="entry name" value="DUF4861"/>
    <property type="match status" value="1"/>
</dbReference>
<proteinExistence type="predicted"/>
<dbReference type="PROSITE" id="PS51257">
    <property type="entry name" value="PROKAR_LIPOPROTEIN"/>
    <property type="match status" value="1"/>
</dbReference>
<dbReference type="EMBL" id="JAIRBC010000006">
    <property type="protein sequence ID" value="MCG2460248.1"/>
    <property type="molecule type" value="Genomic_DNA"/>
</dbReference>
<evidence type="ECO:0000313" key="1">
    <source>
        <dbReference type="EMBL" id="MCG2460248.1"/>
    </source>
</evidence>
<gene>
    <name evidence="1" type="ORF">K8352_05770</name>
</gene>
<comment type="caution">
    <text evidence="1">The sequence shown here is derived from an EMBL/GenBank/DDBJ whole genome shotgun (WGS) entry which is preliminary data.</text>
</comment>
<organism evidence="1 2">
    <name type="scientific">Cerina litoralis</name>
    <dbReference type="NCBI Taxonomy" id="2874477"/>
    <lineage>
        <taxon>Bacteria</taxon>
        <taxon>Pseudomonadati</taxon>
        <taxon>Bacteroidota</taxon>
        <taxon>Flavobacteriia</taxon>
        <taxon>Flavobacteriales</taxon>
        <taxon>Flavobacteriaceae</taxon>
        <taxon>Cerina</taxon>
    </lineage>
</organism>
<protein>
    <submittedName>
        <fullName evidence="1">DUF4861 domain-containing protein</fullName>
    </submittedName>
</protein>
<sequence>MKINRRVHNYPLLVFFLIGLTLVGCSERSAKNKQIIVKNTLEIDRSLETVAVNIASLNLDSTLVNSGILGVVESETGKELTSQTVDTNGDGTMDQILFQPEIKALSENRFRIVRTDKKEKQVGDPICYSRFVPERTDDYTWENNRVAFRTYGPTGQKEALEGVPGSTLSSGIDAWLKRVEYPIINKWYKKTVSGKGSYHEDTGEGLDNFHVGDSRGIGGTAVKVDTTYYVSKNYDTWKTITTGPIRTSFIITYASWDAAGLKISESKHISLDYGSNLSRIEVAVKGTDRMSAGLTLHENAGVTTEKPNEGWLSYWEPHGDSELGSGIVAPKEEIKDIEKYVSSQKDLSNLYMRLKVNDGKIVYYAGFGWKKSGQFQSRSAWNQYLSLFALKINNPMEVLIE</sequence>